<organism evidence="1 2">
    <name type="scientific">Cylicostephanus goldi</name>
    <name type="common">Nematode worm</name>
    <dbReference type="NCBI Taxonomy" id="71465"/>
    <lineage>
        <taxon>Eukaryota</taxon>
        <taxon>Metazoa</taxon>
        <taxon>Ecdysozoa</taxon>
        <taxon>Nematoda</taxon>
        <taxon>Chromadorea</taxon>
        <taxon>Rhabditida</taxon>
        <taxon>Rhabditina</taxon>
        <taxon>Rhabditomorpha</taxon>
        <taxon>Strongyloidea</taxon>
        <taxon>Strongylidae</taxon>
        <taxon>Cylicostephanus</taxon>
    </lineage>
</organism>
<dbReference type="GO" id="GO:0005790">
    <property type="term" value="C:smooth endoplasmic reticulum"/>
    <property type="evidence" value="ECO:0007669"/>
    <property type="project" value="TreeGrafter"/>
</dbReference>
<dbReference type="PROSITE" id="PS51257">
    <property type="entry name" value="PROKAR_LIPOPROTEIN"/>
    <property type="match status" value="1"/>
</dbReference>
<gene>
    <name evidence="1" type="ORF">CGOC_LOCUS7077</name>
</gene>
<evidence type="ECO:0000313" key="2">
    <source>
        <dbReference type="Proteomes" id="UP000271889"/>
    </source>
</evidence>
<dbReference type="GO" id="GO:0006941">
    <property type="term" value="P:striated muscle contraction"/>
    <property type="evidence" value="ECO:0007669"/>
    <property type="project" value="TreeGrafter"/>
</dbReference>
<keyword evidence="2" id="KW-1185">Reference proteome</keyword>
<accession>A0A3P6SFU0</accession>
<dbReference type="AlphaFoldDB" id="A0A3P6SFU0"/>
<dbReference type="OrthoDB" id="5808831at2759"/>
<dbReference type="GO" id="GO:0030018">
    <property type="term" value="C:Z disc"/>
    <property type="evidence" value="ECO:0007669"/>
    <property type="project" value="TreeGrafter"/>
</dbReference>
<dbReference type="EMBL" id="UYRV01024063">
    <property type="protein sequence ID" value="VDK74822.1"/>
    <property type="molecule type" value="Genomic_DNA"/>
</dbReference>
<reference evidence="1 2" key="1">
    <citation type="submission" date="2018-11" db="EMBL/GenBank/DDBJ databases">
        <authorList>
            <consortium name="Pathogen Informatics"/>
        </authorList>
    </citation>
    <scope>NUCLEOTIDE SEQUENCE [LARGE SCALE GENOMIC DNA]</scope>
</reference>
<dbReference type="GO" id="GO:0042383">
    <property type="term" value="C:sarcolemma"/>
    <property type="evidence" value="ECO:0007669"/>
    <property type="project" value="TreeGrafter"/>
</dbReference>
<dbReference type="InterPro" id="IPR015925">
    <property type="entry name" value="Ryanodine_IP3_receptor"/>
</dbReference>
<evidence type="ECO:0000313" key="1">
    <source>
        <dbReference type="EMBL" id="VDK74822.1"/>
    </source>
</evidence>
<dbReference type="GO" id="GO:0005219">
    <property type="term" value="F:ryanodine-sensitive calcium-release channel activity"/>
    <property type="evidence" value="ECO:0007669"/>
    <property type="project" value="TreeGrafter"/>
</dbReference>
<protein>
    <submittedName>
        <fullName evidence="1">Uncharacterized protein</fullName>
    </submittedName>
</protein>
<name>A0A3P6SFU0_CYLGO</name>
<dbReference type="PANTHER" id="PTHR46399">
    <property type="entry name" value="B30.2/SPRY DOMAIN-CONTAINING PROTEIN"/>
    <property type="match status" value="1"/>
</dbReference>
<dbReference type="GO" id="GO:0034704">
    <property type="term" value="C:calcium channel complex"/>
    <property type="evidence" value="ECO:0007669"/>
    <property type="project" value="TreeGrafter"/>
</dbReference>
<dbReference type="GO" id="GO:0033017">
    <property type="term" value="C:sarcoplasmic reticulum membrane"/>
    <property type="evidence" value="ECO:0007669"/>
    <property type="project" value="TreeGrafter"/>
</dbReference>
<proteinExistence type="predicted"/>
<dbReference type="Proteomes" id="UP000271889">
    <property type="component" value="Unassembled WGS sequence"/>
</dbReference>
<sequence>MHLFYRHRPGLGQCLSAFASCFPIAFLEPEFNKNNKYSVLAKSQEQSVQVQEMLQNLSTHIPHIEKLLSDIEQVANNGVMYAEQPNIYDVDLPLMCSYLAYWFNIGPDSRKNEKGADIALSRLPMTSVNADHINRIFCALLRMVRNHIGVENAPWLCRTNFFAVQIIQNVTCDPVKDYVLPIAERLRRMSEKAFREEEHMRTHPDDADEGTVAEVSVSETSCQRCASGATPPRID</sequence>
<dbReference type="GO" id="GO:0014808">
    <property type="term" value="P:release of sequestered calcium ion into cytosol by sarcoplasmic reticulum"/>
    <property type="evidence" value="ECO:0007669"/>
    <property type="project" value="TreeGrafter"/>
</dbReference>
<dbReference type="PANTHER" id="PTHR46399:SF8">
    <property type="entry name" value="B30.2_SPRY DOMAIN-CONTAINING PROTEIN"/>
    <property type="match status" value="1"/>
</dbReference>